<keyword evidence="1" id="KW-0732">Signal</keyword>
<organism evidence="3 4">
    <name type="scientific">Trichlorobacter thiogenes</name>
    <dbReference type="NCBI Taxonomy" id="115783"/>
    <lineage>
        <taxon>Bacteria</taxon>
        <taxon>Pseudomonadati</taxon>
        <taxon>Thermodesulfobacteriota</taxon>
        <taxon>Desulfuromonadia</taxon>
        <taxon>Geobacterales</taxon>
        <taxon>Geobacteraceae</taxon>
        <taxon>Trichlorobacter</taxon>
    </lineage>
</organism>
<dbReference type="GO" id="GO:0030288">
    <property type="term" value="C:outer membrane-bounded periplasmic space"/>
    <property type="evidence" value="ECO:0007669"/>
    <property type="project" value="TreeGrafter"/>
</dbReference>
<dbReference type="PANTHER" id="PTHR30032:SF4">
    <property type="entry name" value="AMIDASE ENHANCER"/>
    <property type="match status" value="1"/>
</dbReference>
<dbReference type="Pfam" id="PF08486">
    <property type="entry name" value="SpoIID"/>
    <property type="match status" value="1"/>
</dbReference>
<proteinExistence type="predicted"/>
<dbReference type="STRING" id="115783.SAMN02745119_03007"/>
<dbReference type="InterPro" id="IPR013693">
    <property type="entry name" value="SpoIID/LytB_N"/>
</dbReference>
<dbReference type="Proteomes" id="UP000190102">
    <property type="component" value="Unassembled WGS sequence"/>
</dbReference>
<dbReference type="RefSeq" id="WP_078791236.1">
    <property type="nucleotide sequence ID" value="NZ_FUWR01000023.1"/>
</dbReference>
<gene>
    <name evidence="3" type="ORF">SAMN02745119_03007</name>
</gene>
<reference evidence="4" key="1">
    <citation type="submission" date="2017-02" db="EMBL/GenBank/DDBJ databases">
        <authorList>
            <person name="Varghese N."/>
            <person name="Submissions S."/>
        </authorList>
    </citation>
    <scope>NUCLEOTIDE SEQUENCE [LARGE SCALE GENOMIC DNA]</scope>
    <source>
        <strain evidence="4">ATCC BAA-34</strain>
    </source>
</reference>
<dbReference type="AlphaFoldDB" id="A0A1T4RQ02"/>
<keyword evidence="4" id="KW-1185">Reference proteome</keyword>
<dbReference type="GO" id="GO:0030435">
    <property type="term" value="P:sporulation resulting in formation of a cellular spore"/>
    <property type="evidence" value="ECO:0007669"/>
    <property type="project" value="InterPro"/>
</dbReference>
<name>A0A1T4RQ02_9BACT</name>
<dbReference type="EMBL" id="FUWR01000023">
    <property type="protein sequence ID" value="SKA18080.1"/>
    <property type="molecule type" value="Genomic_DNA"/>
</dbReference>
<protein>
    <submittedName>
        <fullName evidence="3">Stage II sporulation protein D</fullName>
    </submittedName>
</protein>
<accession>A0A1T4RQ02</accession>
<dbReference type="PANTHER" id="PTHR30032">
    <property type="entry name" value="N-ACETYLMURAMOYL-L-ALANINE AMIDASE-RELATED"/>
    <property type="match status" value="1"/>
</dbReference>
<feature type="domain" description="Sporulation stage II protein D amidase enhancer LytB N-terminal" evidence="2">
    <location>
        <begin position="114"/>
        <end position="204"/>
    </location>
</feature>
<dbReference type="InterPro" id="IPR051922">
    <property type="entry name" value="Bact_Sporulation_Assoc"/>
</dbReference>
<evidence type="ECO:0000313" key="4">
    <source>
        <dbReference type="Proteomes" id="UP000190102"/>
    </source>
</evidence>
<evidence type="ECO:0000313" key="3">
    <source>
        <dbReference type="EMBL" id="SKA18080.1"/>
    </source>
</evidence>
<dbReference type="OrthoDB" id="9773852at2"/>
<dbReference type="NCBIfam" id="TIGR02669">
    <property type="entry name" value="SpoIID_LytB"/>
    <property type="match status" value="1"/>
</dbReference>
<evidence type="ECO:0000256" key="1">
    <source>
        <dbReference type="SAM" id="SignalP"/>
    </source>
</evidence>
<dbReference type="InterPro" id="IPR013486">
    <property type="entry name" value="SpoIID/LytB"/>
</dbReference>
<evidence type="ECO:0000259" key="2">
    <source>
        <dbReference type="Pfam" id="PF08486"/>
    </source>
</evidence>
<sequence>MNYLYSFIITVCLLLLAGVAPQGAAAIEIAATNEQIRVAISKGADSVAIDGDGILATDETGKPLTLEFPLTFQNERGRVQAGSSSSRLIRLAAAGKLRINGKSYRGMLELSVQSGKLLVVNQLPLEQYLVGVINSEISSTWPMESIKTQAVIARTFAVAKRKERSKAFYHLESTVMDQAYEGSDEEDSRAARGVVETQGEVLTYNGSVIQAFYHANSGGRTEASQNVWGIALPYLQGVECQYGLTSTTSSWEQSLPLSKIEAALKSFKIYGLTDIKLGPRNNRGRLKNLVLVTERGNVILLATKFRMAVGSTVIKSTNFAVRVDGGTVYFNGSGYGHGVGLCQYGAKQRALDGFRYNEILSYYYPGAKLSKLSELK</sequence>
<feature type="signal peptide" evidence="1">
    <location>
        <begin position="1"/>
        <end position="24"/>
    </location>
</feature>
<feature type="chain" id="PRO_5011984268" evidence="1">
    <location>
        <begin position="25"/>
        <end position="376"/>
    </location>
</feature>